<evidence type="ECO:0000256" key="3">
    <source>
        <dbReference type="ARBA" id="ARBA00023136"/>
    </source>
</evidence>
<name>A4U8T8_9BACT</name>
<keyword evidence="4" id="KW-0564">Palmitate</keyword>
<dbReference type="Pfam" id="PF01547">
    <property type="entry name" value="SBP_bac_1"/>
    <property type="match status" value="1"/>
</dbReference>
<evidence type="ECO:0000256" key="1">
    <source>
        <dbReference type="ARBA" id="ARBA00022475"/>
    </source>
</evidence>
<keyword evidence="1" id="KW-1003">Cell membrane</keyword>
<dbReference type="PANTHER" id="PTHR43649">
    <property type="entry name" value="ARABINOSE-BINDING PROTEIN-RELATED"/>
    <property type="match status" value="1"/>
</dbReference>
<evidence type="ECO:0000313" key="6">
    <source>
        <dbReference type="EMBL" id="ABE03940.1"/>
    </source>
</evidence>
<dbReference type="AlphaFoldDB" id="A4U8T8"/>
<reference evidence="6" key="1">
    <citation type="journal article" date="2007" name="Appl. Environ. Microbiol.">
        <title>Widespread occurrence and genomic context of unusually small polyketide synthase genes in microbial consortia associated with marine sponges.</title>
        <authorList>
            <person name="Fieseler L."/>
            <person name="Hentschel U."/>
            <person name="Grozdanov L."/>
            <person name="Schirmer A."/>
            <person name="Wen G."/>
            <person name="Platzer M."/>
            <person name="Hrvatin S."/>
            <person name="Butzke D."/>
            <person name="Zimmermann K."/>
            <person name="Piel J."/>
        </authorList>
    </citation>
    <scope>NUCLEOTIDE SEQUENCE</scope>
</reference>
<organism evidence="6">
    <name type="scientific">Theonella swinhoei bacterial symbiont clone pSW1H8</name>
    <dbReference type="NCBI Taxonomy" id="377638"/>
    <lineage>
        <taxon>Bacteria</taxon>
        <taxon>environmental samples</taxon>
    </lineage>
</organism>
<keyword evidence="5" id="KW-0449">Lipoprotein</keyword>
<dbReference type="SUPFAM" id="SSF53850">
    <property type="entry name" value="Periplasmic binding protein-like II"/>
    <property type="match status" value="1"/>
</dbReference>
<dbReference type="EMBL" id="DQ438988">
    <property type="protein sequence ID" value="ABE03940.1"/>
    <property type="molecule type" value="Genomic_DNA"/>
</dbReference>
<evidence type="ECO:0000256" key="2">
    <source>
        <dbReference type="ARBA" id="ARBA00022729"/>
    </source>
</evidence>
<dbReference type="CDD" id="cd13585">
    <property type="entry name" value="PBP2_TMBP_like"/>
    <property type="match status" value="1"/>
</dbReference>
<proteinExistence type="predicted"/>
<keyword evidence="2" id="KW-0732">Signal</keyword>
<protein>
    <submittedName>
        <fullName evidence="6">Sugar permease</fullName>
    </submittedName>
</protein>
<sequence>MLGRLGGRMFSRLRSTTAGLVIALAVAGTTLAQVELTFTFWGGTFERDAVNQTLETFNSLHPNIHVTGQHIPNAGYNEKISTMAAGGTLPDAGYMDSSMALRWATDGLIKDLTTQFASDPMAADRLENMWYRWDNGTKTIGTAAAVESMILYYNRDLFDAAGIDYPPEFASEAWTWDEFVDIAKQLTVDRQGNNAASPDFDPDNIDVFGIAFPTWWAGWLPFVYSNGGQLASDDGTELLINRPEAVEALQALQDLIYVHHVAPTPAQSQSLPAADIMMQLGKVAMSVDGHWRTLAMSQLGFNWSFGVLPMHQRPATLIWGGVTVILEGTEHPDEAFELINFLSDPTQSALFTRGLWMPLQRIYYTDEAKAAEWLDAIPGVYPPESRGVLLDYTLNHTPRQPPVFWLKNLDQIWTDAVNPAMSLLWTGEASAQEAMDQAVRDSEGLMQGRW</sequence>
<evidence type="ECO:0000256" key="4">
    <source>
        <dbReference type="ARBA" id="ARBA00023139"/>
    </source>
</evidence>
<dbReference type="Gene3D" id="3.40.190.10">
    <property type="entry name" value="Periplasmic binding protein-like II"/>
    <property type="match status" value="1"/>
</dbReference>
<accession>A4U8T8</accession>
<dbReference type="PANTHER" id="PTHR43649:SF33">
    <property type="entry name" value="POLYGALACTURONAN_RHAMNOGALACTURONAN-BINDING PROTEIN YTCQ"/>
    <property type="match status" value="1"/>
</dbReference>
<dbReference type="InterPro" id="IPR050490">
    <property type="entry name" value="Bact_solute-bd_prot1"/>
</dbReference>
<dbReference type="InterPro" id="IPR006059">
    <property type="entry name" value="SBP"/>
</dbReference>
<evidence type="ECO:0000256" key="5">
    <source>
        <dbReference type="ARBA" id="ARBA00023288"/>
    </source>
</evidence>
<keyword evidence="3" id="KW-0472">Membrane</keyword>